<dbReference type="InterPro" id="IPR010997">
    <property type="entry name" value="HRDC-like_sf"/>
</dbReference>
<name>J7G9W7_9CRYP</name>
<evidence type="ECO:0000256" key="1">
    <source>
        <dbReference type="ARBA" id="ARBA00004123"/>
    </source>
</evidence>
<proteinExistence type="predicted"/>
<dbReference type="GO" id="GO:0005634">
    <property type="term" value="C:nucleus"/>
    <property type="evidence" value="ECO:0007669"/>
    <property type="project" value="UniProtKB-SubCell"/>
</dbReference>
<dbReference type="Proteomes" id="UP000243348">
    <property type="component" value="Nucleomorph 1"/>
</dbReference>
<gene>
    <name evidence="3" type="primary">rpb4</name>
    <name evidence="3" type="ORF">CMESO_81</name>
</gene>
<organism evidence="3 4">
    <name type="scientific">Chroomonas mesostigmatica CCMP1168</name>
    <dbReference type="NCBI Taxonomy" id="1195612"/>
    <lineage>
        <taxon>Eukaryota</taxon>
        <taxon>Cryptophyceae</taxon>
        <taxon>Pyrenomonadales</taxon>
        <taxon>Chroomonadaceae</taxon>
        <taxon>Chroomonas</taxon>
    </lineage>
</organism>
<dbReference type="GO" id="GO:0030880">
    <property type="term" value="C:RNA polymerase complex"/>
    <property type="evidence" value="ECO:0007669"/>
    <property type="project" value="InterPro"/>
</dbReference>
<keyword evidence="3" id="KW-0542">Nucleomorph</keyword>
<dbReference type="InterPro" id="IPR005574">
    <property type="entry name" value="Rpb4/RPC9"/>
</dbReference>
<evidence type="ECO:0000256" key="2">
    <source>
        <dbReference type="ARBA" id="ARBA00023242"/>
    </source>
</evidence>
<dbReference type="Pfam" id="PF03874">
    <property type="entry name" value="RNA_pol_Rpb4"/>
    <property type="match status" value="1"/>
</dbReference>
<dbReference type="GO" id="GO:0000166">
    <property type="term" value="F:nucleotide binding"/>
    <property type="evidence" value="ECO:0007669"/>
    <property type="project" value="InterPro"/>
</dbReference>
<dbReference type="GO" id="GO:0006352">
    <property type="term" value="P:DNA-templated transcription initiation"/>
    <property type="evidence" value="ECO:0007669"/>
    <property type="project" value="InterPro"/>
</dbReference>
<evidence type="ECO:0000313" key="4">
    <source>
        <dbReference type="Proteomes" id="UP000243348"/>
    </source>
</evidence>
<accession>J7G9W7</accession>
<comment type="subcellular location">
    <subcellularLocation>
        <location evidence="1">Nucleus</location>
    </subcellularLocation>
</comment>
<reference evidence="3 4" key="1">
    <citation type="journal article" date="2012" name="Genome Biol. Evol.">
        <title>Nucleomorph genome sequence of the cryptophyte alga Chroomonas mesostigmatica CCMP1168 reveals lineage-specific gene loss and genome complexity.</title>
        <authorList>
            <person name="Moore C.E."/>
            <person name="Curtis B."/>
            <person name="Mills T."/>
            <person name="Tanifuji G."/>
            <person name="Archibald J.M."/>
        </authorList>
    </citation>
    <scope>NUCLEOTIDE SEQUENCE [LARGE SCALE GENOMIC DNA]</scope>
    <source>
        <strain evidence="3 4">CCMP1168</strain>
    </source>
</reference>
<dbReference type="EMBL" id="CP003680">
    <property type="protein sequence ID" value="AFP65280.1"/>
    <property type="molecule type" value="Genomic_DNA"/>
</dbReference>
<sequence length="137" mass="16195">MNFINKSNSFDSRKSIYPLSISEVFYFVQKRKFLIEDFNIIEKEAPEHKNVIFEKTYEYTKRFSQIGKYKPSLIRNILLKFSNNIEILRKGIFKIRINVCKIIDLIPYTVREACILIPKLTEVFGPKEIKLIIGLIS</sequence>
<dbReference type="SUPFAM" id="SSF47819">
    <property type="entry name" value="HRDC-like"/>
    <property type="match status" value="1"/>
</dbReference>
<dbReference type="Gene3D" id="1.20.1250.40">
    <property type="match status" value="1"/>
</dbReference>
<protein>
    <submittedName>
        <fullName evidence="3">RNA polymerase II, subunit F</fullName>
    </submittedName>
</protein>
<dbReference type="AlphaFoldDB" id="J7G9W7"/>
<dbReference type="InterPro" id="IPR038324">
    <property type="entry name" value="Rpb4/RPC9_sf"/>
</dbReference>
<geneLocation type="nucleomorph" evidence="3"/>
<keyword evidence="2" id="KW-0539">Nucleus</keyword>
<evidence type="ECO:0000313" key="3">
    <source>
        <dbReference type="EMBL" id="AFP65280.1"/>
    </source>
</evidence>